<feature type="region of interest" description="Disordered" evidence="1">
    <location>
        <begin position="1"/>
        <end position="268"/>
    </location>
</feature>
<feature type="compositionally biased region" description="Low complexity" evidence="1">
    <location>
        <begin position="52"/>
        <end position="64"/>
    </location>
</feature>
<reference evidence="2 3" key="1">
    <citation type="submission" date="2016-03" db="EMBL/GenBank/DDBJ databases">
        <title>Comparative genomics of Pseudogymnoascus destructans, the fungus causing white-nose syndrome of bats.</title>
        <authorList>
            <person name="Palmer J.M."/>
            <person name="Drees K.P."/>
            <person name="Foster J.T."/>
            <person name="Lindner D.L."/>
        </authorList>
    </citation>
    <scope>NUCLEOTIDE SEQUENCE [LARGE SCALE GENOMIC DNA]</scope>
    <source>
        <strain evidence="2 3">UAMH 10579</strain>
    </source>
</reference>
<protein>
    <submittedName>
        <fullName evidence="2">Uncharacterized protein</fullName>
    </submittedName>
</protein>
<accession>A0A2P2SX54</accession>
<proteinExistence type="predicted"/>
<name>A0A2P2SX54_9PEZI</name>
<feature type="compositionally biased region" description="Low complexity" evidence="1">
    <location>
        <begin position="103"/>
        <end position="121"/>
    </location>
</feature>
<organism evidence="2 3">
    <name type="scientific">Pseudogymnoascus verrucosus</name>
    <dbReference type="NCBI Taxonomy" id="342668"/>
    <lineage>
        <taxon>Eukaryota</taxon>
        <taxon>Fungi</taxon>
        <taxon>Dikarya</taxon>
        <taxon>Ascomycota</taxon>
        <taxon>Pezizomycotina</taxon>
        <taxon>Leotiomycetes</taxon>
        <taxon>Thelebolales</taxon>
        <taxon>Thelebolaceae</taxon>
        <taxon>Pseudogymnoascus</taxon>
    </lineage>
</organism>
<dbReference type="Proteomes" id="UP000091956">
    <property type="component" value="Unassembled WGS sequence"/>
</dbReference>
<evidence type="ECO:0000256" key="1">
    <source>
        <dbReference type="SAM" id="MobiDB-lite"/>
    </source>
</evidence>
<dbReference type="EMBL" id="KV460206">
    <property type="protein sequence ID" value="OBU01420.1"/>
    <property type="molecule type" value="Genomic_DNA"/>
</dbReference>
<feature type="compositionally biased region" description="Polar residues" evidence="1">
    <location>
        <begin position="35"/>
        <end position="47"/>
    </location>
</feature>
<feature type="compositionally biased region" description="Basic and acidic residues" evidence="1">
    <location>
        <begin position="251"/>
        <end position="262"/>
    </location>
</feature>
<gene>
    <name evidence="2" type="ORF">VE01_00610</name>
</gene>
<dbReference type="AlphaFoldDB" id="A0A2P2SX54"/>
<evidence type="ECO:0000313" key="3">
    <source>
        <dbReference type="Proteomes" id="UP000091956"/>
    </source>
</evidence>
<dbReference type="RefSeq" id="XP_059320121.1">
    <property type="nucleotide sequence ID" value="XM_059463287.1"/>
</dbReference>
<dbReference type="GeneID" id="84234230"/>
<reference evidence="3" key="2">
    <citation type="journal article" date="2018" name="Nat. Commun.">
        <title>Extreme sensitivity to ultraviolet light in the fungal pathogen causing white-nose syndrome of bats.</title>
        <authorList>
            <person name="Palmer J.M."/>
            <person name="Drees K.P."/>
            <person name="Foster J.T."/>
            <person name="Lindner D.L."/>
        </authorList>
    </citation>
    <scope>NUCLEOTIDE SEQUENCE [LARGE SCALE GENOMIC DNA]</scope>
    <source>
        <strain evidence="3">UAMH 10579</strain>
    </source>
</reference>
<sequence length="268" mass="27733">MTDDTPTPTPDHHRRRGSFSSATFSAIFGPRGAPTNGTNGTPPGRQNPSPPSSTTSTSTSTTAPLPTPSSRRRMSISTLGLSGSPLSSSAGAPNFFPRDRRASIASSTASSSLPNSAVSESAIEDDSPDSGGSVPTTPFTRHMSFGGSSGLFPRGSGGGPTSPQTKSRSPSDAGGLNWSEQFRERAASAVHRPMMGSSPPVGGAGFGSMSGQGGQGPPLHGRARSEGGDQVVAQPQARTQPLPVPQRRERRKPDEVGERMLRGEFYMD</sequence>
<feature type="compositionally biased region" description="Low complexity" evidence="1">
    <location>
        <begin position="79"/>
        <end position="93"/>
    </location>
</feature>
<feature type="compositionally biased region" description="Gly residues" evidence="1">
    <location>
        <begin position="202"/>
        <end position="216"/>
    </location>
</feature>
<keyword evidence="3" id="KW-1185">Reference proteome</keyword>
<evidence type="ECO:0000313" key="2">
    <source>
        <dbReference type="EMBL" id="OBU01420.1"/>
    </source>
</evidence>
<feature type="compositionally biased region" description="Polar residues" evidence="1">
    <location>
        <begin position="161"/>
        <end position="170"/>
    </location>
</feature>